<dbReference type="RefSeq" id="WP_189634266.1">
    <property type="nucleotide sequence ID" value="NZ_BMYQ01000008.1"/>
</dbReference>
<dbReference type="AlphaFoldDB" id="A0A918IWF5"/>
<feature type="transmembrane region" description="Helical" evidence="1">
    <location>
        <begin position="31"/>
        <end position="52"/>
    </location>
</feature>
<reference evidence="2" key="1">
    <citation type="journal article" date="2014" name="Int. J. Syst. Evol. Microbiol.">
        <title>Complete genome sequence of Corynebacterium casei LMG S-19264T (=DSM 44701T), isolated from a smear-ripened cheese.</title>
        <authorList>
            <consortium name="US DOE Joint Genome Institute (JGI-PGF)"/>
            <person name="Walter F."/>
            <person name="Albersmeier A."/>
            <person name="Kalinowski J."/>
            <person name="Ruckert C."/>
        </authorList>
    </citation>
    <scope>NUCLEOTIDE SEQUENCE</scope>
    <source>
        <strain evidence="2">KCTC 23714</strain>
    </source>
</reference>
<comment type="caution">
    <text evidence="2">The sequence shown here is derived from an EMBL/GenBank/DDBJ whole genome shotgun (WGS) entry which is preliminary data.</text>
</comment>
<reference evidence="2" key="2">
    <citation type="submission" date="2020-09" db="EMBL/GenBank/DDBJ databases">
        <authorList>
            <person name="Sun Q."/>
            <person name="Kim S."/>
        </authorList>
    </citation>
    <scope>NUCLEOTIDE SEQUENCE</scope>
    <source>
        <strain evidence="2">KCTC 23714</strain>
    </source>
</reference>
<keyword evidence="3" id="KW-1185">Reference proteome</keyword>
<evidence type="ECO:0000313" key="2">
    <source>
        <dbReference type="EMBL" id="GGW35978.1"/>
    </source>
</evidence>
<organism evidence="2 3">
    <name type="scientific">Gemmobacter lanyuensis</name>
    <dbReference type="NCBI Taxonomy" id="1054497"/>
    <lineage>
        <taxon>Bacteria</taxon>
        <taxon>Pseudomonadati</taxon>
        <taxon>Pseudomonadota</taxon>
        <taxon>Alphaproteobacteria</taxon>
        <taxon>Rhodobacterales</taxon>
        <taxon>Paracoccaceae</taxon>
        <taxon>Gemmobacter</taxon>
    </lineage>
</organism>
<feature type="transmembrane region" description="Helical" evidence="1">
    <location>
        <begin position="73"/>
        <end position="90"/>
    </location>
</feature>
<evidence type="ECO:0000313" key="3">
    <source>
        <dbReference type="Proteomes" id="UP000628984"/>
    </source>
</evidence>
<keyword evidence="1" id="KW-1133">Transmembrane helix</keyword>
<gene>
    <name evidence="2" type="ORF">GCM10011452_25500</name>
</gene>
<evidence type="ECO:0000256" key="1">
    <source>
        <dbReference type="SAM" id="Phobius"/>
    </source>
</evidence>
<dbReference type="InterPro" id="IPR009781">
    <property type="entry name" value="DUF1345"/>
</dbReference>
<name>A0A918IWF5_9RHOB</name>
<feature type="transmembrane region" description="Helical" evidence="1">
    <location>
        <begin position="183"/>
        <end position="206"/>
    </location>
</feature>
<dbReference type="Proteomes" id="UP000628984">
    <property type="component" value="Unassembled WGS sequence"/>
</dbReference>
<protein>
    <submittedName>
        <fullName evidence="2">Membrane protein</fullName>
    </submittedName>
</protein>
<dbReference type="EMBL" id="BMYQ01000008">
    <property type="protein sequence ID" value="GGW35978.1"/>
    <property type="molecule type" value="Genomic_DNA"/>
</dbReference>
<accession>A0A918IWF5</accession>
<dbReference type="Pfam" id="PF07077">
    <property type="entry name" value="DUF1345"/>
    <property type="match status" value="1"/>
</dbReference>
<proteinExistence type="predicted"/>
<feature type="transmembrane region" description="Helical" evidence="1">
    <location>
        <begin position="102"/>
        <end position="126"/>
    </location>
</feature>
<keyword evidence="1" id="KW-0472">Membrane</keyword>
<sequence length="207" mass="21508">MFARHRRFLIAFAAGLGVGAGAMTLDLGRGAAVLIAANAFFVIYLALMVHLLQGAGPAVFRRHGNLSDEGVPLIAGLALSAVALSLWAIAHALSQGSRIEAVLAIASVPLGWSMLHVLAAAHYAALWYQPDRVRPGGPPARGLAFPGGGEPGAGDFLYFSFTIGMTAQVSDVVVERPGLRRLVLAHGVVSFFYNTVILALAVNAAVG</sequence>
<keyword evidence="1" id="KW-0812">Transmembrane</keyword>